<dbReference type="EMBL" id="CAFAAY010000016">
    <property type="protein sequence ID" value="CAB4810893.1"/>
    <property type="molecule type" value="Genomic_DNA"/>
</dbReference>
<evidence type="ECO:0000256" key="10">
    <source>
        <dbReference type="ARBA" id="ARBA00022726"/>
    </source>
</evidence>
<keyword evidence="8" id="KW-0328">Glycosyltransferase</keyword>
<evidence type="ECO:0000313" key="15">
    <source>
        <dbReference type="EMBL" id="CAB5022666.1"/>
    </source>
</evidence>
<evidence type="ECO:0000256" key="8">
    <source>
        <dbReference type="ARBA" id="ARBA00022676"/>
    </source>
</evidence>
<dbReference type="GO" id="GO:0005737">
    <property type="term" value="C:cytoplasm"/>
    <property type="evidence" value="ECO:0007669"/>
    <property type="project" value="UniProtKB-SubCell"/>
</dbReference>
<dbReference type="Pfam" id="PF00156">
    <property type="entry name" value="Pribosyltran"/>
    <property type="match status" value="1"/>
</dbReference>
<evidence type="ECO:0000256" key="7">
    <source>
        <dbReference type="ARBA" id="ARBA00022490"/>
    </source>
</evidence>
<comment type="function">
    <text evidence="2">Catalyzes a salvage reaction resulting in the formation of AMP, that is energically less costly than de novo synthesis.</text>
</comment>
<dbReference type="NCBIfam" id="NF002634">
    <property type="entry name" value="PRK02304.1-3"/>
    <property type="match status" value="1"/>
</dbReference>
<name>A0A6J7E4J2_9ZZZZ</name>
<dbReference type="InterPro" id="IPR050054">
    <property type="entry name" value="UPRTase/APRTase"/>
</dbReference>
<dbReference type="FunFam" id="3.40.50.2020:FF:000021">
    <property type="entry name" value="Adenine phosphoribosyltransferase"/>
    <property type="match status" value="1"/>
</dbReference>
<comment type="subcellular location">
    <subcellularLocation>
        <location evidence="3">Cytoplasm</location>
    </subcellularLocation>
</comment>
<dbReference type="PANTHER" id="PTHR32315">
    <property type="entry name" value="ADENINE PHOSPHORIBOSYLTRANSFERASE"/>
    <property type="match status" value="1"/>
</dbReference>
<dbReference type="Gene3D" id="3.40.50.2020">
    <property type="match status" value="1"/>
</dbReference>
<evidence type="ECO:0000256" key="4">
    <source>
        <dbReference type="ARBA" id="ARBA00004659"/>
    </source>
</evidence>
<dbReference type="InterPro" id="IPR000836">
    <property type="entry name" value="PRTase_dom"/>
</dbReference>
<evidence type="ECO:0000313" key="13">
    <source>
        <dbReference type="EMBL" id="CAB4810893.1"/>
    </source>
</evidence>
<dbReference type="UniPathway" id="UPA00588">
    <property type="reaction ID" value="UER00646"/>
</dbReference>
<dbReference type="AlphaFoldDB" id="A0A6J7E4J2"/>
<dbReference type="GO" id="GO:0003999">
    <property type="term" value="F:adenine phosphoribosyltransferase activity"/>
    <property type="evidence" value="ECO:0007669"/>
    <property type="project" value="UniProtKB-EC"/>
</dbReference>
<dbReference type="GO" id="GO:0016208">
    <property type="term" value="F:AMP binding"/>
    <property type="evidence" value="ECO:0007669"/>
    <property type="project" value="TreeGrafter"/>
</dbReference>
<gene>
    <name evidence="12" type="ORF">UFOPK2842_00055</name>
    <name evidence="13" type="ORF">UFOPK3124_00392</name>
    <name evidence="14" type="ORF">UFOPK3480_00015</name>
    <name evidence="15" type="ORF">UFOPK4165_00054</name>
</gene>
<keyword evidence="7" id="KW-0963">Cytoplasm</keyword>
<evidence type="ECO:0000256" key="9">
    <source>
        <dbReference type="ARBA" id="ARBA00022679"/>
    </source>
</evidence>
<evidence type="ECO:0000256" key="1">
    <source>
        <dbReference type="ARBA" id="ARBA00000868"/>
    </source>
</evidence>
<evidence type="ECO:0000256" key="6">
    <source>
        <dbReference type="ARBA" id="ARBA00011893"/>
    </source>
</evidence>
<proteinExistence type="inferred from homology"/>
<dbReference type="SUPFAM" id="SSF53271">
    <property type="entry name" value="PRTase-like"/>
    <property type="match status" value="1"/>
</dbReference>
<evidence type="ECO:0000256" key="3">
    <source>
        <dbReference type="ARBA" id="ARBA00004496"/>
    </source>
</evidence>
<evidence type="ECO:0000256" key="5">
    <source>
        <dbReference type="ARBA" id="ARBA00008391"/>
    </source>
</evidence>
<comment type="catalytic activity">
    <reaction evidence="1">
        <text>AMP + diphosphate = 5-phospho-alpha-D-ribose 1-diphosphate + adenine</text>
        <dbReference type="Rhea" id="RHEA:16609"/>
        <dbReference type="ChEBI" id="CHEBI:16708"/>
        <dbReference type="ChEBI" id="CHEBI:33019"/>
        <dbReference type="ChEBI" id="CHEBI:58017"/>
        <dbReference type="ChEBI" id="CHEBI:456215"/>
        <dbReference type="EC" id="2.4.2.7"/>
    </reaction>
</comment>
<dbReference type="GO" id="GO:0006168">
    <property type="term" value="P:adenine salvage"/>
    <property type="evidence" value="ECO:0007669"/>
    <property type="project" value="InterPro"/>
</dbReference>
<dbReference type="GO" id="GO:0006166">
    <property type="term" value="P:purine ribonucleoside salvage"/>
    <property type="evidence" value="ECO:0007669"/>
    <property type="project" value="UniProtKB-KW"/>
</dbReference>
<reference evidence="14" key="1">
    <citation type="submission" date="2020-05" db="EMBL/GenBank/DDBJ databases">
        <authorList>
            <person name="Chiriac C."/>
            <person name="Salcher M."/>
            <person name="Ghai R."/>
            <person name="Kavagutti S V."/>
        </authorList>
    </citation>
    <scope>NUCLEOTIDE SEQUENCE</scope>
</reference>
<dbReference type="PANTHER" id="PTHR32315:SF3">
    <property type="entry name" value="ADENINE PHOSPHORIBOSYLTRANSFERASE"/>
    <property type="match status" value="1"/>
</dbReference>
<evidence type="ECO:0000259" key="11">
    <source>
        <dbReference type="Pfam" id="PF00156"/>
    </source>
</evidence>
<dbReference type="EMBL" id="CAEZZI010000002">
    <property type="protein sequence ID" value="CAB4745533.1"/>
    <property type="molecule type" value="Genomic_DNA"/>
</dbReference>
<comment type="similarity">
    <text evidence="5">Belongs to the purine/pyrimidine phosphoribosyltransferase family.</text>
</comment>
<dbReference type="GO" id="GO:0002055">
    <property type="term" value="F:adenine binding"/>
    <property type="evidence" value="ECO:0007669"/>
    <property type="project" value="TreeGrafter"/>
</dbReference>
<dbReference type="NCBIfam" id="NF002636">
    <property type="entry name" value="PRK02304.1-5"/>
    <property type="match status" value="1"/>
</dbReference>
<feature type="domain" description="Phosphoribosyltransferase" evidence="11">
    <location>
        <begin position="39"/>
        <end position="149"/>
    </location>
</feature>
<organism evidence="14">
    <name type="scientific">freshwater metagenome</name>
    <dbReference type="NCBI Taxonomy" id="449393"/>
    <lineage>
        <taxon>unclassified sequences</taxon>
        <taxon>metagenomes</taxon>
        <taxon>ecological metagenomes</taxon>
    </lineage>
</organism>
<dbReference type="EMBL" id="CAFBLY010000001">
    <property type="protein sequence ID" value="CAB4875714.1"/>
    <property type="molecule type" value="Genomic_DNA"/>
</dbReference>
<dbReference type="InterPro" id="IPR005764">
    <property type="entry name" value="Ade_phspho_trans"/>
</dbReference>
<dbReference type="GO" id="GO:0044209">
    <property type="term" value="P:AMP salvage"/>
    <property type="evidence" value="ECO:0007669"/>
    <property type="project" value="UniProtKB-UniPathway"/>
</dbReference>
<accession>A0A6J7E4J2</accession>
<protein>
    <recommendedName>
        <fullName evidence="6">adenine phosphoribosyltransferase</fullName>
        <ecNumber evidence="6">2.4.2.7</ecNumber>
    </recommendedName>
</protein>
<evidence type="ECO:0000256" key="2">
    <source>
        <dbReference type="ARBA" id="ARBA00003968"/>
    </source>
</evidence>
<dbReference type="NCBIfam" id="TIGR01090">
    <property type="entry name" value="apt"/>
    <property type="match status" value="1"/>
</dbReference>
<dbReference type="EC" id="2.4.2.7" evidence="6"/>
<evidence type="ECO:0000313" key="14">
    <source>
        <dbReference type="EMBL" id="CAB4875714.1"/>
    </source>
</evidence>
<keyword evidence="9" id="KW-0808">Transferase</keyword>
<dbReference type="InterPro" id="IPR029057">
    <property type="entry name" value="PRTase-like"/>
</dbReference>
<dbReference type="CDD" id="cd06223">
    <property type="entry name" value="PRTases_typeI"/>
    <property type="match status" value="1"/>
</dbReference>
<sequence>MNIEKALGLIREIPDFPKPGITFQDITPLLANGEAFALIIKQMSPENSTFDYVAGMEARGFIFASAIANYASRGFIPIRKSGKLPSDIYSENYGLEYGIDTLEIHADACPSGSRVLIVDDVLATGGTACAAIRLIQKTGSDVTHIFFLLEIAALKGRIKIAQEFPEIKLDSLHIV</sequence>
<evidence type="ECO:0000313" key="12">
    <source>
        <dbReference type="EMBL" id="CAB4745533.1"/>
    </source>
</evidence>
<dbReference type="HAMAP" id="MF_00004">
    <property type="entry name" value="Aden_phosphoribosyltr"/>
    <property type="match status" value="1"/>
</dbReference>
<dbReference type="EMBL" id="CAFBPV010000002">
    <property type="protein sequence ID" value="CAB5022666.1"/>
    <property type="molecule type" value="Genomic_DNA"/>
</dbReference>
<comment type="pathway">
    <text evidence="4">Purine metabolism; AMP biosynthesis via salvage pathway; AMP from adenine: step 1/1.</text>
</comment>
<keyword evidence="10" id="KW-0660">Purine salvage</keyword>